<accession>A0AA40KUQ4</accession>
<dbReference type="EMBL" id="JAHYIQ010000003">
    <property type="protein sequence ID" value="KAK1133309.1"/>
    <property type="molecule type" value="Genomic_DNA"/>
</dbReference>
<evidence type="ECO:0000313" key="2">
    <source>
        <dbReference type="Proteomes" id="UP001177670"/>
    </source>
</evidence>
<name>A0AA40KUQ4_9HYME</name>
<protein>
    <submittedName>
        <fullName evidence="1">Uncharacterized protein</fullName>
    </submittedName>
</protein>
<gene>
    <name evidence="1" type="ORF">K0M31_011125</name>
</gene>
<proteinExistence type="predicted"/>
<comment type="caution">
    <text evidence="1">The sequence shown here is derived from an EMBL/GenBank/DDBJ whole genome shotgun (WGS) entry which is preliminary data.</text>
</comment>
<dbReference type="Proteomes" id="UP001177670">
    <property type="component" value="Unassembled WGS sequence"/>
</dbReference>
<keyword evidence="2" id="KW-1185">Reference proteome</keyword>
<sequence length="83" mass="8775">MPEKTLCPAEISYFVSGVPDLLEGGTIRPPSSGAPHTAVSPKNFKREHLGNQEMCPAQISYFVSGEHNIGGGGTMSPAAQRFS</sequence>
<reference evidence="1" key="1">
    <citation type="submission" date="2021-10" db="EMBL/GenBank/DDBJ databases">
        <title>Melipona bicolor Genome sequencing and assembly.</title>
        <authorList>
            <person name="Araujo N.S."/>
            <person name="Arias M.C."/>
        </authorList>
    </citation>
    <scope>NUCLEOTIDE SEQUENCE</scope>
    <source>
        <strain evidence="1">USP_2M_L1-L4_2017</strain>
        <tissue evidence="1">Whole body</tissue>
    </source>
</reference>
<organism evidence="1 2">
    <name type="scientific">Melipona bicolor</name>
    <dbReference type="NCBI Taxonomy" id="60889"/>
    <lineage>
        <taxon>Eukaryota</taxon>
        <taxon>Metazoa</taxon>
        <taxon>Ecdysozoa</taxon>
        <taxon>Arthropoda</taxon>
        <taxon>Hexapoda</taxon>
        <taxon>Insecta</taxon>
        <taxon>Pterygota</taxon>
        <taxon>Neoptera</taxon>
        <taxon>Endopterygota</taxon>
        <taxon>Hymenoptera</taxon>
        <taxon>Apocrita</taxon>
        <taxon>Aculeata</taxon>
        <taxon>Apoidea</taxon>
        <taxon>Anthophila</taxon>
        <taxon>Apidae</taxon>
        <taxon>Melipona</taxon>
    </lineage>
</organism>
<dbReference type="AlphaFoldDB" id="A0AA40KUQ4"/>
<evidence type="ECO:0000313" key="1">
    <source>
        <dbReference type="EMBL" id="KAK1133309.1"/>
    </source>
</evidence>